<dbReference type="InterPro" id="IPR008906">
    <property type="entry name" value="HATC_C_dom"/>
</dbReference>
<comment type="caution">
    <text evidence="2">The sequence shown here is derived from an EMBL/GenBank/DDBJ whole genome shotgun (WGS) entry which is preliminary data.</text>
</comment>
<accession>A0AAD9BZD5</accession>
<dbReference type="Proteomes" id="UP001228049">
    <property type="component" value="Unassembled WGS sequence"/>
</dbReference>
<dbReference type="InterPro" id="IPR012337">
    <property type="entry name" value="RNaseH-like_sf"/>
</dbReference>
<dbReference type="PANTHER" id="PTHR46481:SF9">
    <property type="entry name" value="ZINC FINGER BED DOMAIN-CONTAINING PROTEIN 1-LIKE"/>
    <property type="match status" value="1"/>
</dbReference>
<feature type="domain" description="HAT C-terminal dimerisation" evidence="1">
    <location>
        <begin position="60"/>
        <end position="136"/>
    </location>
</feature>
<dbReference type="InterPro" id="IPR052035">
    <property type="entry name" value="ZnF_BED_domain_contain"/>
</dbReference>
<dbReference type="SUPFAM" id="SSF53098">
    <property type="entry name" value="Ribonuclease H-like"/>
    <property type="match status" value="1"/>
</dbReference>
<evidence type="ECO:0000313" key="2">
    <source>
        <dbReference type="EMBL" id="KAK1891368.1"/>
    </source>
</evidence>
<dbReference type="Pfam" id="PF05699">
    <property type="entry name" value="Dimer_Tnp_hAT"/>
    <property type="match status" value="1"/>
</dbReference>
<evidence type="ECO:0000313" key="3">
    <source>
        <dbReference type="Proteomes" id="UP001228049"/>
    </source>
</evidence>
<dbReference type="AlphaFoldDB" id="A0AAD9BZD5"/>
<dbReference type="EMBL" id="JASDAP010000015">
    <property type="protein sequence ID" value="KAK1891368.1"/>
    <property type="molecule type" value="Genomic_DNA"/>
</dbReference>
<keyword evidence="3" id="KW-1185">Reference proteome</keyword>
<organism evidence="2 3">
    <name type="scientific">Dissostichus eleginoides</name>
    <name type="common">Patagonian toothfish</name>
    <name type="synonym">Dissostichus amissus</name>
    <dbReference type="NCBI Taxonomy" id="100907"/>
    <lineage>
        <taxon>Eukaryota</taxon>
        <taxon>Metazoa</taxon>
        <taxon>Chordata</taxon>
        <taxon>Craniata</taxon>
        <taxon>Vertebrata</taxon>
        <taxon>Euteleostomi</taxon>
        <taxon>Actinopterygii</taxon>
        <taxon>Neopterygii</taxon>
        <taxon>Teleostei</taxon>
        <taxon>Neoteleostei</taxon>
        <taxon>Acanthomorphata</taxon>
        <taxon>Eupercaria</taxon>
        <taxon>Perciformes</taxon>
        <taxon>Notothenioidei</taxon>
        <taxon>Nototheniidae</taxon>
        <taxon>Dissostichus</taxon>
    </lineage>
</organism>
<evidence type="ECO:0000259" key="1">
    <source>
        <dbReference type="Pfam" id="PF05699"/>
    </source>
</evidence>
<name>A0AAD9BZD5_DISEL</name>
<gene>
    <name evidence="2" type="ORF">KUDE01_010196</name>
</gene>
<reference evidence="2" key="1">
    <citation type="submission" date="2023-04" db="EMBL/GenBank/DDBJ databases">
        <title>Chromosome-level genome of Chaenocephalus aceratus.</title>
        <authorList>
            <person name="Park H."/>
        </authorList>
    </citation>
    <scope>NUCLEOTIDE SEQUENCE</scope>
    <source>
        <strain evidence="2">DE</strain>
        <tissue evidence="2">Muscle</tissue>
    </source>
</reference>
<protein>
    <submittedName>
        <fullName evidence="2">Zinc finger BED domain containing protein 1</fullName>
    </submittedName>
</protein>
<dbReference type="GO" id="GO:0046983">
    <property type="term" value="F:protein dimerization activity"/>
    <property type="evidence" value="ECO:0007669"/>
    <property type="project" value="InterPro"/>
</dbReference>
<dbReference type="PANTHER" id="PTHR46481">
    <property type="entry name" value="ZINC FINGER BED DOMAIN-CONTAINING PROTEIN 4"/>
    <property type="match status" value="1"/>
</dbReference>
<sequence length="137" mass="15317">MASALDPRFKLKYVNDTEDAAAAAPKKNKKKGLGSFFKATVDQAEEPQPALEQDQAIALELQSYLQAGPLDAEEDPLKWWRESRKFYPRLSILARKYLCIPATRSSSERVFSTGGNIVTCLRSSLKPDHVNMLVFLA</sequence>
<proteinExistence type="predicted"/>